<evidence type="ECO:0000256" key="2">
    <source>
        <dbReference type="ARBA" id="ARBA00013855"/>
    </source>
</evidence>
<comment type="similarity">
    <text evidence="1 5">Belongs to the MreC family.</text>
</comment>
<evidence type="ECO:0000313" key="10">
    <source>
        <dbReference type="Proteomes" id="UP000288943"/>
    </source>
</evidence>
<dbReference type="Proteomes" id="UP000288943">
    <property type="component" value="Chromosome"/>
</dbReference>
<dbReference type="Gene3D" id="2.40.10.340">
    <property type="entry name" value="Rod shape-determining protein MreC, domain 1"/>
    <property type="match status" value="1"/>
</dbReference>
<dbReference type="InterPro" id="IPR055342">
    <property type="entry name" value="MreC_beta-barrel_core"/>
</dbReference>
<gene>
    <name evidence="9" type="primary">mreC</name>
    <name evidence="8" type="ORF">M5X16_16945</name>
    <name evidence="9" type="ORF">PC41400_24415</name>
</gene>
<reference evidence="9 10" key="1">
    <citation type="submission" date="2018-01" db="EMBL/GenBank/DDBJ databases">
        <title>The whole genome sequencing and assembly of Paenibacillus chitinolyticus KCCM 41400 strain.</title>
        <authorList>
            <person name="Kim J.-Y."/>
            <person name="Park M.-K."/>
            <person name="Lee Y.-J."/>
            <person name="Yi H."/>
            <person name="Bahn Y.-S."/>
            <person name="Kim J.F."/>
            <person name="Lee D.-W."/>
        </authorList>
    </citation>
    <scope>NUCLEOTIDE SEQUENCE [LARGE SCALE GENOMIC DNA]</scope>
    <source>
        <strain evidence="9 10">KCCM 41400</strain>
    </source>
</reference>
<dbReference type="Pfam" id="PF04085">
    <property type="entry name" value="MreC"/>
    <property type="match status" value="1"/>
</dbReference>
<dbReference type="PANTHER" id="PTHR34138">
    <property type="entry name" value="CELL SHAPE-DETERMINING PROTEIN MREC"/>
    <property type="match status" value="1"/>
</dbReference>
<dbReference type="GO" id="GO:0005886">
    <property type="term" value="C:plasma membrane"/>
    <property type="evidence" value="ECO:0007669"/>
    <property type="project" value="TreeGrafter"/>
</dbReference>
<evidence type="ECO:0000256" key="5">
    <source>
        <dbReference type="PIRNR" id="PIRNR038471"/>
    </source>
</evidence>
<dbReference type="Gene3D" id="2.40.10.350">
    <property type="entry name" value="Rod shape-determining protein MreC, domain 2"/>
    <property type="match status" value="1"/>
</dbReference>
<dbReference type="RefSeq" id="WP_042230697.1">
    <property type="nucleotide sequence ID" value="NZ_CP026520.1"/>
</dbReference>
<evidence type="ECO:0000259" key="7">
    <source>
        <dbReference type="Pfam" id="PF04085"/>
    </source>
</evidence>
<dbReference type="GeneID" id="95377942"/>
<dbReference type="EMBL" id="CP026520">
    <property type="protein sequence ID" value="QAV21788.1"/>
    <property type="molecule type" value="Genomic_DNA"/>
</dbReference>
<dbReference type="Proteomes" id="UP001527202">
    <property type="component" value="Unassembled WGS sequence"/>
</dbReference>
<reference evidence="8 11" key="2">
    <citation type="submission" date="2022-05" db="EMBL/GenBank/DDBJ databases">
        <title>Genome Sequencing of Bee-Associated Microbes.</title>
        <authorList>
            <person name="Dunlap C."/>
        </authorList>
    </citation>
    <scope>NUCLEOTIDE SEQUENCE [LARGE SCALE GENOMIC DNA]</scope>
    <source>
        <strain evidence="8 11">NRRL B-23120</strain>
    </source>
</reference>
<proteinExistence type="inferred from homology"/>
<evidence type="ECO:0000313" key="8">
    <source>
        <dbReference type="EMBL" id="MCY9597451.1"/>
    </source>
</evidence>
<evidence type="ECO:0000256" key="4">
    <source>
        <dbReference type="ARBA" id="ARBA00032089"/>
    </source>
</evidence>
<dbReference type="GO" id="GO:0008360">
    <property type="term" value="P:regulation of cell shape"/>
    <property type="evidence" value="ECO:0007669"/>
    <property type="project" value="UniProtKB-KW"/>
</dbReference>
<protein>
    <recommendedName>
        <fullName evidence="2 5">Cell shape-determining protein MreC</fullName>
    </recommendedName>
    <alternativeName>
        <fullName evidence="4 5">Cell shape protein MreC</fullName>
    </alternativeName>
</protein>
<accession>A0A410X563</accession>
<evidence type="ECO:0000313" key="11">
    <source>
        <dbReference type="Proteomes" id="UP001527202"/>
    </source>
</evidence>
<dbReference type="PANTHER" id="PTHR34138:SF1">
    <property type="entry name" value="CELL SHAPE-DETERMINING PROTEIN MREC"/>
    <property type="match status" value="1"/>
</dbReference>
<comment type="function">
    <text evidence="5">Involved in formation and maintenance of cell shape.</text>
</comment>
<dbReference type="OrthoDB" id="9792313at2"/>
<dbReference type="EMBL" id="JAMDMJ010000022">
    <property type="protein sequence ID" value="MCY9597451.1"/>
    <property type="molecule type" value="Genomic_DNA"/>
</dbReference>
<keyword evidence="11" id="KW-1185">Reference proteome</keyword>
<evidence type="ECO:0000313" key="9">
    <source>
        <dbReference type="EMBL" id="QAV21788.1"/>
    </source>
</evidence>
<dbReference type="NCBIfam" id="TIGR00219">
    <property type="entry name" value="mreC"/>
    <property type="match status" value="1"/>
</dbReference>
<dbReference type="InterPro" id="IPR042175">
    <property type="entry name" value="Cell/Rod_MreC_2"/>
</dbReference>
<evidence type="ECO:0000256" key="1">
    <source>
        <dbReference type="ARBA" id="ARBA00009369"/>
    </source>
</evidence>
<name>A0A410X563_9BACL</name>
<feature type="coiled-coil region" evidence="6">
    <location>
        <begin position="85"/>
        <end position="112"/>
    </location>
</feature>
<keyword evidence="6" id="KW-0175">Coiled coil</keyword>
<feature type="domain" description="Rod shape-determining protein MreC beta-barrel core" evidence="7">
    <location>
        <begin position="125"/>
        <end position="287"/>
    </location>
</feature>
<dbReference type="PIRSF" id="PIRSF038471">
    <property type="entry name" value="MreC"/>
    <property type="match status" value="1"/>
</dbReference>
<sequence length="292" mass="32555">MKFMGNKRLMVLLVGLICFFILMGLTLSGRTKFYWPEKFLKDSIAWTQSVFYRPAAGVAGFFEDVGKLKTIYDENQILKKRLTDYALATQQLNALEDQNKRYKEALEFTERQKQVSNYKYRIADVIAASPDPYNGTITVNLGEKDGIKPNMAVINVDGLLGRVLTVTEFTSNVQLLTDLSDTNNKAPAISATVKGKEYKSAEGQGSYGIIESYDKEKGLLVMNKVDQNDKLAVGDTVITSDIGKVFPSGIPVGTVVSREPGDFGITQKALIKPFADFRHIREVFIIEIPEVK</sequence>
<keyword evidence="3 5" id="KW-0133">Cell shape</keyword>
<dbReference type="KEGG" id="pchi:PC41400_24415"/>
<dbReference type="InterPro" id="IPR042177">
    <property type="entry name" value="Cell/Rod_1"/>
</dbReference>
<organism evidence="9 10">
    <name type="scientific">Paenibacillus chitinolyticus</name>
    <dbReference type="NCBI Taxonomy" id="79263"/>
    <lineage>
        <taxon>Bacteria</taxon>
        <taxon>Bacillati</taxon>
        <taxon>Bacillota</taxon>
        <taxon>Bacilli</taxon>
        <taxon>Bacillales</taxon>
        <taxon>Paenibacillaceae</taxon>
        <taxon>Paenibacillus</taxon>
    </lineage>
</organism>
<dbReference type="InterPro" id="IPR007221">
    <property type="entry name" value="MreC"/>
</dbReference>
<dbReference type="AlphaFoldDB" id="A0A410X563"/>
<evidence type="ECO:0000256" key="6">
    <source>
        <dbReference type="SAM" id="Coils"/>
    </source>
</evidence>
<evidence type="ECO:0000256" key="3">
    <source>
        <dbReference type="ARBA" id="ARBA00022960"/>
    </source>
</evidence>